<evidence type="ECO:0000313" key="4">
    <source>
        <dbReference type="Proteomes" id="UP000529783"/>
    </source>
</evidence>
<keyword evidence="2" id="KW-0732">Signal</keyword>
<comment type="caution">
    <text evidence="3">The sequence shown here is derived from an EMBL/GenBank/DDBJ whole genome shotgun (WGS) entry which is preliminary data.</text>
</comment>
<feature type="chain" id="PRO_5030679510" description="DUF11 domain-containing protein" evidence="2">
    <location>
        <begin position="31"/>
        <end position="223"/>
    </location>
</feature>
<feature type="signal peptide" evidence="2">
    <location>
        <begin position="1"/>
        <end position="30"/>
    </location>
</feature>
<dbReference type="RefSeq" id="WP_179847343.1">
    <property type="nucleotide sequence ID" value="NZ_JACCBA010000001.1"/>
</dbReference>
<keyword evidence="4" id="KW-1185">Reference proteome</keyword>
<evidence type="ECO:0000256" key="1">
    <source>
        <dbReference type="SAM" id="MobiDB-lite"/>
    </source>
</evidence>
<evidence type="ECO:0008006" key="5">
    <source>
        <dbReference type="Google" id="ProtNLM"/>
    </source>
</evidence>
<gene>
    <name evidence="3" type="ORF">BJY14_006840</name>
</gene>
<proteinExistence type="predicted"/>
<dbReference type="EMBL" id="JACCBA010000001">
    <property type="protein sequence ID" value="NYD50857.1"/>
    <property type="molecule type" value="Genomic_DNA"/>
</dbReference>
<feature type="region of interest" description="Disordered" evidence="1">
    <location>
        <begin position="168"/>
        <end position="223"/>
    </location>
</feature>
<dbReference type="AlphaFoldDB" id="A0A7Y9JIW5"/>
<accession>A0A7Y9JIW5</accession>
<protein>
    <recommendedName>
        <fullName evidence="5">DUF11 domain-containing protein</fullName>
    </recommendedName>
</protein>
<reference evidence="3 4" key="1">
    <citation type="submission" date="2020-07" db="EMBL/GenBank/DDBJ databases">
        <title>Sequencing the genomes of 1000 actinobacteria strains.</title>
        <authorList>
            <person name="Klenk H.-P."/>
        </authorList>
    </citation>
    <scope>NUCLEOTIDE SEQUENCE [LARGE SCALE GENOMIC DNA]</scope>
    <source>
        <strain evidence="3 4">DSM 40398</strain>
    </source>
</reference>
<evidence type="ECO:0000256" key="2">
    <source>
        <dbReference type="SAM" id="SignalP"/>
    </source>
</evidence>
<evidence type="ECO:0000313" key="3">
    <source>
        <dbReference type="EMBL" id="NYD50857.1"/>
    </source>
</evidence>
<sequence length="223" mass="23323">MIRTLRVQGTVLAMAAPLLGGVLVPAAAQADGPGPRTKPKPHGKHAAVVALRLSGPVSAVVPGRTYEWTFTMTARGPGKSGQARFRMRLPKSLSFVSGNRDCAAAGWTVECDLGAVRRGRTVTGAIKAKVSGDARPGQRIGLRGTVTWGRAHAARAFPAVRVGEPVHFGHSKAAPKKPQGEKTKAKKPAAKKPAAKKPHAKKPRAKKSAAKTPAAVRRIARTG</sequence>
<dbReference type="Proteomes" id="UP000529783">
    <property type="component" value="Unassembled WGS sequence"/>
</dbReference>
<feature type="compositionally biased region" description="Basic residues" evidence="1">
    <location>
        <begin position="184"/>
        <end position="209"/>
    </location>
</feature>
<name>A0A7Y9JIW5_9ACTN</name>
<organism evidence="3 4">
    <name type="scientific">Actinomadura luteofluorescens</name>
    <dbReference type="NCBI Taxonomy" id="46163"/>
    <lineage>
        <taxon>Bacteria</taxon>
        <taxon>Bacillati</taxon>
        <taxon>Actinomycetota</taxon>
        <taxon>Actinomycetes</taxon>
        <taxon>Streptosporangiales</taxon>
        <taxon>Thermomonosporaceae</taxon>
        <taxon>Actinomadura</taxon>
    </lineage>
</organism>